<comment type="caution">
    <text evidence="4">The sequence shown here is derived from an EMBL/GenBank/DDBJ whole genome shotgun (WGS) entry which is preliminary data.</text>
</comment>
<dbReference type="SUPFAM" id="SSF47240">
    <property type="entry name" value="Ferritin-like"/>
    <property type="match status" value="1"/>
</dbReference>
<dbReference type="PANTHER" id="PTHR42932">
    <property type="entry name" value="GENERAL STRESS PROTEIN 20U"/>
    <property type="match status" value="1"/>
</dbReference>
<evidence type="ECO:0000259" key="3">
    <source>
        <dbReference type="Pfam" id="PF00210"/>
    </source>
</evidence>
<dbReference type="InterPro" id="IPR002177">
    <property type="entry name" value="DPS_DNA-bd"/>
</dbReference>
<dbReference type="PANTHER" id="PTHR42932:SF3">
    <property type="entry name" value="DNA PROTECTION DURING STARVATION PROTEIN"/>
    <property type="match status" value="1"/>
</dbReference>
<dbReference type="InterPro" id="IPR009078">
    <property type="entry name" value="Ferritin-like_SF"/>
</dbReference>
<proteinExistence type="inferred from homology"/>
<sequence>MAKSAPTTQNDLQGNVRSTSIEVLQACLTDGIDLYNTTRQAHWNVKGPNFHGLHTMFEEFYTQLATDIDELAERIVQLGGTATGTSQSVAADTRLPAYPTELRVGADHLAALIERYALVAKAVREGIDTTDDAGDADTADILTGISKNLDKALWMLEASAES</sequence>
<dbReference type="EMBL" id="JAAVNE010000002">
    <property type="protein sequence ID" value="NKC29583.1"/>
    <property type="molecule type" value="Genomic_DNA"/>
</dbReference>
<dbReference type="InterPro" id="IPR023188">
    <property type="entry name" value="DPS_DNA-bd_CS"/>
</dbReference>
<dbReference type="Pfam" id="PF00210">
    <property type="entry name" value="Ferritin"/>
    <property type="match status" value="1"/>
</dbReference>
<dbReference type="PROSITE" id="PS00818">
    <property type="entry name" value="DPS_1"/>
    <property type="match status" value="1"/>
</dbReference>
<dbReference type="Gene3D" id="1.20.1260.10">
    <property type="match status" value="1"/>
</dbReference>
<dbReference type="RefSeq" id="WP_168027213.1">
    <property type="nucleotide sequence ID" value="NZ_JAAVNE010000002.1"/>
</dbReference>
<dbReference type="NCBIfam" id="NF006975">
    <property type="entry name" value="PRK09448.1"/>
    <property type="match status" value="1"/>
</dbReference>
<dbReference type="InterPro" id="IPR012347">
    <property type="entry name" value="Ferritin-like"/>
</dbReference>
<dbReference type="PRINTS" id="PR01346">
    <property type="entry name" value="HELNAPAPROT"/>
</dbReference>
<gene>
    <name evidence="4" type="primary">dps</name>
    <name evidence="4" type="synonym">pexB</name>
    <name evidence="4" type="ORF">HEQ75_01825</name>
</gene>
<dbReference type="Proteomes" id="UP000787635">
    <property type="component" value="Unassembled WGS sequence"/>
</dbReference>
<evidence type="ECO:0000313" key="5">
    <source>
        <dbReference type="Proteomes" id="UP000787635"/>
    </source>
</evidence>
<feature type="domain" description="Ferritin/DPS" evidence="3">
    <location>
        <begin position="22"/>
        <end position="158"/>
    </location>
</feature>
<reference evidence="4 5" key="1">
    <citation type="submission" date="2020-03" db="EMBL/GenBank/DDBJ databases">
        <title>Roseomonas selenitidurans sp. nov. isolated from urban soil.</title>
        <authorList>
            <person name="Liu H."/>
        </authorList>
    </citation>
    <scope>NUCLEOTIDE SEQUENCE [LARGE SCALE GENOMIC DNA]</scope>
    <source>
        <strain evidence="4 5">BU-1</strain>
    </source>
</reference>
<evidence type="ECO:0000256" key="2">
    <source>
        <dbReference type="RuleBase" id="RU003875"/>
    </source>
</evidence>
<keyword evidence="5" id="KW-1185">Reference proteome</keyword>
<comment type="similarity">
    <text evidence="1 2">Belongs to the Dps family.</text>
</comment>
<dbReference type="CDD" id="cd01043">
    <property type="entry name" value="DPS"/>
    <property type="match status" value="1"/>
</dbReference>
<dbReference type="PIRSF" id="PIRSF005900">
    <property type="entry name" value="Dps"/>
    <property type="match status" value="1"/>
</dbReference>
<dbReference type="InterPro" id="IPR008331">
    <property type="entry name" value="Ferritin_DPS_dom"/>
</dbReference>
<accession>A0ABX1DXH8</accession>
<protein>
    <submittedName>
        <fullName evidence="4">DNA starvation/stationary phase protection protein Dps</fullName>
    </submittedName>
</protein>
<dbReference type="PROSITE" id="PS00819">
    <property type="entry name" value="DPS_2"/>
    <property type="match status" value="1"/>
</dbReference>
<name>A0ABX1DXH8_9PROT</name>
<evidence type="ECO:0000313" key="4">
    <source>
        <dbReference type="EMBL" id="NKC29583.1"/>
    </source>
</evidence>
<evidence type="ECO:0000256" key="1">
    <source>
        <dbReference type="ARBA" id="ARBA00009497"/>
    </source>
</evidence>
<organism evidence="4 5">
    <name type="scientific">Falsiroseomonas selenitidurans</name>
    <dbReference type="NCBI Taxonomy" id="2716335"/>
    <lineage>
        <taxon>Bacteria</taxon>
        <taxon>Pseudomonadati</taxon>
        <taxon>Pseudomonadota</taxon>
        <taxon>Alphaproteobacteria</taxon>
        <taxon>Acetobacterales</taxon>
        <taxon>Roseomonadaceae</taxon>
        <taxon>Falsiroseomonas</taxon>
    </lineage>
</organism>